<dbReference type="GO" id="GO:0006281">
    <property type="term" value="P:DNA repair"/>
    <property type="evidence" value="ECO:0007669"/>
    <property type="project" value="InterPro"/>
</dbReference>
<dbReference type="Gene3D" id="3.10.310.30">
    <property type="match status" value="1"/>
</dbReference>
<comment type="similarity">
    <text evidence="1">Belongs to the RecJ family.</text>
</comment>
<dbReference type="AlphaFoldDB" id="A0A4R6BXQ3"/>
<dbReference type="Pfam" id="PF01368">
    <property type="entry name" value="DHH"/>
    <property type="match status" value="1"/>
</dbReference>
<dbReference type="SUPFAM" id="SSF64182">
    <property type="entry name" value="DHH phosphoesterases"/>
    <property type="match status" value="1"/>
</dbReference>
<evidence type="ECO:0000256" key="1">
    <source>
        <dbReference type="ARBA" id="ARBA00005915"/>
    </source>
</evidence>
<feature type="domain" description="DHHA1" evidence="7">
    <location>
        <begin position="341"/>
        <end position="434"/>
    </location>
</feature>
<proteinExistence type="inferred from homology"/>
<feature type="domain" description="RecJ OB" evidence="9">
    <location>
        <begin position="449"/>
        <end position="552"/>
    </location>
</feature>
<dbReference type="InterPro" id="IPR051673">
    <property type="entry name" value="SSDNA_exonuclease_RecJ"/>
</dbReference>
<dbReference type="EMBL" id="SCWB01000001">
    <property type="protein sequence ID" value="TDM13048.1"/>
    <property type="molecule type" value="Genomic_DNA"/>
</dbReference>
<keyword evidence="11" id="KW-1185">Reference proteome</keyword>
<dbReference type="GO" id="GO:0006310">
    <property type="term" value="P:DNA recombination"/>
    <property type="evidence" value="ECO:0007669"/>
    <property type="project" value="InterPro"/>
</dbReference>
<dbReference type="RefSeq" id="WP_133442650.1">
    <property type="nucleotide sequence ID" value="NZ_SCWB01000001.1"/>
</dbReference>
<dbReference type="InterPro" id="IPR018779">
    <property type="entry name" value="RecJ_C"/>
</dbReference>
<dbReference type="NCBIfam" id="TIGR00644">
    <property type="entry name" value="recJ"/>
    <property type="match status" value="1"/>
</dbReference>
<evidence type="ECO:0000313" key="10">
    <source>
        <dbReference type="EMBL" id="TDM13048.1"/>
    </source>
</evidence>
<dbReference type="InterPro" id="IPR004610">
    <property type="entry name" value="RecJ"/>
</dbReference>
<evidence type="ECO:0000259" key="7">
    <source>
        <dbReference type="Pfam" id="PF02272"/>
    </source>
</evidence>
<evidence type="ECO:0000259" key="8">
    <source>
        <dbReference type="Pfam" id="PF10141"/>
    </source>
</evidence>
<evidence type="ECO:0000256" key="4">
    <source>
        <dbReference type="ARBA" id="ARBA00022801"/>
    </source>
</evidence>
<dbReference type="InterPro" id="IPR041122">
    <property type="entry name" value="RecJ_OB"/>
</dbReference>
<evidence type="ECO:0000313" key="11">
    <source>
        <dbReference type="Proteomes" id="UP000294802"/>
    </source>
</evidence>
<dbReference type="GO" id="GO:0008409">
    <property type="term" value="F:5'-3' exonuclease activity"/>
    <property type="evidence" value="ECO:0007669"/>
    <property type="project" value="InterPro"/>
</dbReference>
<dbReference type="InterPro" id="IPR003156">
    <property type="entry name" value="DHHA1_dom"/>
</dbReference>
<keyword evidence="5 10" id="KW-0269">Exonuclease</keyword>
<comment type="caution">
    <text evidence="10">The sequence shown here is derived from an EMBL/GenBank/DDBJ whole genome shotgun (WGS) entry which is preliminary data.</text>
</comment>
<feature type="domain" description="Single-stranded-DNA-specific exonuclease RecJ C-terminal" evidence="8">
    <location>
        <begin position="561"/>
        <end position="744"/>
    </location>
</feature>
<dbReference type="Proteomes" id="UP000294802">
    <property type="component" value="Unassembled WGS sequence"/>
</dbReference>
<name>A0A4R6BXQ3_9STAP</name>
<dbReference type="Pfam" id="PF10141">
    <property type="entry name" value="ssDNA-exonuc_C"/>
    <property type="match status" value="1"/>
</dbReference>
<evidence type="ECO:0000259" key="9">
    <source>
        <dbReference type="Pfam" id="PF17768"/>
    </source>
</evidence>
<evidence type="ECO:0000256" key="5">
    <source>
        <dbReference type="ARBA" id="ARBA00022839"/>
    </source>
</evidence>
<dbReference type="Pfam" id="PF02272">
    <property type="entry name" value="DHHA1"/>
    <property type="match status" value="1"/>
</dbReference>
<accession>A0A4R6BXQ3</accession>
<keyword evidence="4" id="KW-0378">Hydrolase</keyword>
<dbReference type="Pfam" id="PF17768">
    <property type="entry name" value="RecJ_OB"/>
    <property type="match status" value="1"/>
</dbReference>
<feature type="domain" description="DDH" evidence="6">
    <location>
        <begin position="79"/>
        <end position="222"/>
    </location>
</feature>
<gene>
    <name evidence="10" type="primary">recJ</name>
    <name evidence="10" type="ORF">ERX29_00135</name>
</gene>
<dbReference type="PANTHER" id="PTHR30255:SF2">
    <property type="entry name" value="SINGLE-STRANDED-DNA-SPECIFIC EXONUCLEASE RECJ"/>
    <property type="match status" value="1"/>
</dbReference>
<dbReference type="PANTHER" id="PTHR30255">
    <property type="entry name" value="SINGLE-STRANDED-DNA-SPECIFIC EXONUCLEASE RECJ"/>
    <property type="match status" value="1"/>
</dbReference>
<organism evidence="10 11">
    <name type="scientific">Macrococcus lamae</name>
    <dbReference type="NCBI Taxonomy" id="198484"/>
    <lineage>
        <taxon>Bacteria</taxon>
        <taxon>Bacillati</taxon>
        <taxon>Bacillota</taxon>
        <taxon>Bacilli</taxon>
        <taxon>Bacillales</taxon>
        <taxon>Staphylococcaceae</taxon>
        <taxon>Macrococcus</taxon>
    </lineage>
</organism>
<evidence type="ECO:0000256" key="3">
    <source>
        <dbReference type="ARBA" id="ARBA00022722"/>
    </source>
</evidence>
<sequence>MTVNKQWITGQTADLEPSLIKEFKISPLIQKVLAARGLTERDQVADLLSIQQVHDPMLMHDMDKAVARIHQAIADDEPILVYGDYDADGVTSVTIMMYALEQLGAMADFYIPNRFTEGYGPNEAAFRAAADEGVGLIITVDNGIKGHDEVKAVKELGVDVIITDHHEMGDELPEAYAIIHPAHPAGNYPCPYLAGAGVSYKLTTALLGKELPELLGFTAIGTVSDLVPLTDENRTLVKLGLRELNQYQPVGVKALLQQAGHSGVITEETIGFMIGPRLNAVGRLDDARPAAELLMEQDMESAVFLAEQVNDVNNERKSIVEDIVNQAVLVAEDKISRGFNFLFITGENWNEGVLGIVASKLVERYYLPVIVLNINRTEQYAKGSARSIPQISMYDYLDEEIELLSRFGGHHMAAGLTLPLENLEELESRMNDRMDQYLSSHDLQPVLHIDAAVTLDELTVDYVHQLELLRPFGTGNPQPVFSVKGSTITQIKAIGQHANHLKLILDQKLNVLKWSAGELVRDFPEGTTVDVCGKLQLNEWNGHVSLQMLMEDMKTDQVRFVDFRNQHHHSFSFLKDEPVIYLINQSRKKNGGNYYFYGENISGHDKIVLRDLPDDLESFFETMRSATAKQIYVIFHESKQVYFEGMPSLEKFRTLYKLMVNRTIVPTQHGMTLTDRLNVSPNVLLFMLSVLTELGVVRKDGEAYQLDLTTGKVEIPSALSYQQREKQLKIEQQLLFSSFDSIKHLILDKME</sequence>
<dbReference type="InterPro" id="IPR038763">
    <property type="entry name" value="DHH_sf"/>
</dbReference>
<evidence type="ECO:0000259" key="6">
    <source>
        <dbReference type="Pfam" id="PF01368"/>
    </source>
</evidence>
<dbReference type="GO" id="GO:0003676">
    <property type="term" value="F:nucleic acid binding"/>
    <property type="evidence" value="ECO:0007669"/>
    <property type="project" value="InterPro"/>
</dbReference>
<dbReference type="OrthoDB" id="9809852at2"/>
<keyword evidence="3" id="KW-0540">Nuclease</keyword>
<protein>
    <recommendedName>
        <fullName evidence="2">Single-stranded-DNA-specific exonuclease RecJ</fullName>
    </recommendedName>
</protein>
<reference evidence="10 11" key="1">
    <citation type="submission" date="2019-01" db="EMBL/GenBank/DDBJ databases">
        <title>Draft genome sequences of the type strains of six Macrococcus species.</title>
        <authorList>
            <person name="Mazhar S."/>
            <person name="Altermann E."/>
            <person name="Hill C."/>
            <person name="Mcauliffe O."/>
        </authorList>
    </citation>
    <scope>NUCLEOTIDE SEQUENCE [LARGE SCALE GENOMIC DNA]</scope>
    <source>
        <strain evidence="10 11">CCM4815</strain>
    </source>
</reference>
<evidence type="ECO:0000256" key="2">
    <source>
        <dbReference type="ARBA" id="ARBA00019841"/>
    </source>
</evidence>
<dbReference type="InterPro" id="IPR001667">
    <property type="entry name" value="DDH_dom"/>
</dbReference>
<dbReference type="Gene3D" id="3.90.1640.30">
    <property type="match status" value="1"/>
</dbReference>